<feature type="non-terminal residue" evidence="10">
    <location>
        <position position="1"/>
    </location>
</feature>
<gene>
    <name evidence="10" type="ORF">F442_19696</name>
</gene>
<dbReference type="EMBL" id="ANIY01004104">
    <property type="protein sequence ID" value="ETP31441.1"/>
    <property type="molecule type" value="Genomic_DNA"/>
</dbReference>
<comment type="subcellular location">
    <subcellularLocation>
        <location evidence="2">Chromosome</location>
    </subcellularLocation>
    <subcellularLocation>
        <location evidence="1">Nucleus</location>
    </subcellularLocation>
</comment>
<evidence type="ECO:0000256" key="3">
    <source>
        <dbReference type="ARBA" id="ARBA00022454"/>
    </source>
</evidence>
<proteinExistence type="predicted"/>
<name>W2Y8V9_PHYNI</name>
<evidence type="ECO:0000256" key="6">
    <source>
        <dbReference type="ARBA" id="ARBA00022691"/>
    </source>
</evidence>
<dbReference type="InterPro" id="IPR001214">
    <property type="entry name" value="SET_dom"/>
</dbReference>
<accession>W2Y8V9</accession>
<dbReference type="InterPro" id="IPR006560">
    <property type="entry name" value="AWS_dom"/>
</dbReference>
<comment type="caution">
    <text evidence="10">The sequence shown here is derived from an EMBL/GenBank/DDBJ whole genome shotgun (WGS) entry which is preliminary data.</text>
</comment>
<feature type="domain" description="AWS" evidence="9">
    <location>
        <begin position="47"/>
        <end position="91"/>
    </location>
</feature>
<evidence type="ECO:0000256" key="7">
    <source>
        <dbReference type="ARBA" id="ARBA00023242"/>
    </source>
</evidence>
<dbReference type="GO" id="GO:0032259">
    <property type="term" value="P:methylation"/>
    <property type="evidence" value="ECO:0007669"/>
    <property type="project" value="UniProtKB-KW"/>
</dbReference>
<dbReference type="SMART" id="SM00317">
    <property type="entry name" value="SET"/>
    <property type="match status" value="1"/>
</dbReference>
<keyword evidence="5" id="KW-0808">Transferase</keyword>
<keyword evidence="3" id="KW-0158">Chromosome</keyword>
<evidence type="ECO:0008006" key="12">
    <source>
        <dbReference type="Google" id="ProtNLM"/>
    </source>
</evidence>
<dbReference type="PROSITE" id="PS51215">
    <property type="entry name" value="AWS"/>
    <property type="match status" value="1"/>
</dbReference>
<evidence type="ECO:0000256" key="4">
    <source>
        <dbReference type="ARBA" id="ARBA00022603"/>
    </source>
</evidence>
<dbReference type="OrthoDB" id="127151at2759"/>
<dbReference type="AlphaFoldDB" id="W2Y8V9"/>
<dbReference type="Pfam" id="PF00856">
    <property type="entry name" value="SET"/>
    <property type="match status" value="1"/>
</dbReference>
<evidence type="ECO:0000256" key="1">
    <source>
        <dbReference type="ARBA" id="ARBA00004123"/>
    </source>
</evidence>
<keyword evidence="6" id="KW-0949">S-adenosyl-L-methionine</keyword>
<protein>
    <recommendedName>
        <fullName evidence="12">SET domain-containing protein</fullName>
    </recommendedName>
</protein>
<feature type="domain" description="SET" evidence="8">
    <location>
        <begin position="92"/>
        <end position="202"/>
    </location>
</feature>
<dbReference type="SUPFAM" id="SSF82199">
    <property type="entry name" value="SET domain"/>
    <property type="match status" value="1"/>
</dbReference>
<dbReference type="Proteomes" id="UP000018948">
    <property type="component" value="Unassembled WGS sequence"/>
</dbReference>
<sequence length="217" mass="24115">RPPHRRKFVQTTLDTFLPSSPCFDAAVRVPSFAVIAENIGSLAVSEWPPEKCNCTRACASSCINRQRRVQCSPATCNIGSYCDNRPWSGPRFNIQIEKAGSKGFGVFSLEVIPKEALVCEYVGEIIDEAEKKKRQNSLYLMEYASSGTYIDAGRAGNIARFINHSCAPNCQAEEWTVSGLYRIGIVALRDISAFEEITIHYGPSFHFGTCLCEQCNR</sequence>
<dbReference type="PROSITE" id="PS50280">
    <property type="entry name" value="SET"/>
    <property type="match status" value="1"/>
</dbReference>
<evidence type="ECO:0000313" key="10">
    <source>
        <dbReference type="EMBL" id="ETP31441.1"/>
    </source>
</evidence>
<dbReference type="PANTHER" id="PTHR22884">
    <property type="entry name" value="SET DOMAIN PROTEINS"/>
    <property type="match status" value="1"/>
</dbReference>
<dbReference type="GO" id="GO:0005634">
    <property type="term" value="C:nucleus"/>
    <property type="evidence" value="ECO:0007669"/>
    <property type="project" value="UniProtKB-SubCell"/>
</dbReference>
<dbReference type="GO" id="GO:0042054">
    <property type="term" value="F:histone methyltransferase activity"/>
    <property type="evidence" value="ECO:0007669"/>
    <property type="project" value="InterPro"/>
</dbReference>
<evidence type="ECO:0000259" key="8">
    <source>
        <dbReference type="PROSITE" id="PS50280"/>
    </source>
</evidence>
<dbReference type="GO" id="GO:0005694">
    <property type="term" value="C:chromosome"/>
    <property type="evidence" value="ECO:0007669"/>
    <property type="project" value="UniProtKB-SubCell"/>
</dbReference>
<evidence type="ECO:0000313" key="11">
    <source>
        <dbReference type="Proteomes" id="UP000018948"/>
    </source>
</evidence>
<keyword evidence="7" id="KW-0539">Nucleus</keyword>
<reference evidence="10 11" key="1">
    <citation type="submission" date="2013-11" db="EMBL/GenBank/DDBJ databases">
        <title>The Genome Sequence of Phytophthora parasitica P10297.</title>
        <authorList>
            <consortium name="The Broad Institute Genomics Platform"/>
            <person name="Russ C."/>
            <person name="Tyler B."/>
            <person name="Panabieres F."/>
            <person name="Shan W."/>
            <person name="Tripathy S."/>
            <person name="Grunwald N."/>
            <person name="Machado M."/>
            <person name="Johnson C.S."/>
            <person name="Walker B."/>
            <person name="Young S.K."/>
            <person name="Zeng Q."/>
            <person name="Gargeya S."/>
            <person name="Fitzgerald M."/>
            <person name="Haas B."/>
            <person name="Abouelleil A."/>
            <person name="Allen A.W."/>
            <person name="Alvarado L."/>
            <person name="Arachchi H.M."/>
            <person name="Berlin A.M."/>
            <person name="Chapman S.B."/>
            <person name="Gainer-Dewar J."/>
            <person name="Goldberg J."/>
            <person name="Griggs A."/>
            <person name="Gujja S."/>
            <person name="Hansen M."/>
            <person name="Howarth C."/>
            <person name="Imamovic A."/>
            <person name="Ireland A."/>
            <person name="Larimer J."/>
            <person name="McCowan C."/>
            <person name="Murphy C."/>
            <person name="Pearson M."/>
            <person name="Poon T.W."/>
            <person name="Priest M."/>
            <person name="Roberts A."/>
            <person name="Saif S."/>
            <person name="Shea T."/>
            <person name="Sisk P."/>
            <person name="Sykes S."/>
            <person name="Wortman J."/>
            <person name="Nusbaum C."/>
            <person name="Birren B."/>
        </authorList>
    </citation>
    <scope>NUCLEOTIDE SEQUENCE [LARGE SCALE GENOMIC DNA]</scope>
    <source>
        <strain evidence="10 11">P10297</strain>
    </source>
</reference>
<evidence type="ECO:0000256" key="2">
    <source>
        <dbReference type="ARBA" id="ARBA00004286"/>
    </source>
</evidence>
<organism evidence="10 11">
    <name type="scientific">Phytophthora nicotianae P10297</name>
    <dbReference type="NCBI Taxonomy" id="1317064"/>
    <lineage>
        <taxon>Eukaryota</taxon>
        <taxon>Sar</taxon>
        <taxon>Stramenopiles</taxon>
        <taxon>Oomycota</taxon>
        <taxon>Peronosporomycetes</taxon>
        <taxon>Peronosporales</taxon>
        <taxon>Peronosporaceae</taxon>
        <taxon>Phytophthora</taxon>
    </lineage>
</organism>
<dbReference type="InterPro" id="IPR046341">
    <property type="entry name" value="SET_dom_sf"/>
</dbReference>
<dbReference type="Gene3D" id="2.170.270.10">
    <property type="entry name" value="SET domain"/>
    <property type="match status" value="1"/>
</dbReference>
<evidence type="ECO:0000256" key="5">
    <source>
        <dbReference type="ARBA" id="ARBA00022679"/>
    </source>
</evidence>
<evidence type="ECO:0000259" key="9">
    <source>
        <dbReference type="PROSITE" id="PS51215"/>
    </source>
</evidence>
<dbReference type="InterPro" id="IPR050777">
    <property type="entry name" value="SET2_Histone-Lys_MeTrsfase"/>
</dbReference>
<keyword evidence="4" id="KW-0489">Methyltransferase</keyword>